<keyword evidence="3" id="KW-1185">Reference proteome</keyword>
<dbReference type="InterPro" id="IPR036105">
    <property type="entry name" value="DiNase_FeMo-co_biosyn_sf"/>
</dbReference>
<dbReference type="KEGG" id="dej:AWY79_05330"/>
<accession>A0A126QU01</accession>
<dbReference type="OrthoDB" id="280278at2"/>
<reference evidence="1 3" key="1">
    <citation type="journal article" date="2016" name="Front. Microbiol.">
        <title>Genome Sequence of the Piezophilic, Mesophilic Sulfate-Reducing Bacterium Desulfovibrio indicus J2T.</title>
        <authorList>
            <person name="Cao J."/>
            <person name="Maignien L."/>
            <person name="Shao Z."/>
            <person name="Alain K."/>
            <person name="Jebbar M."/>
        </authorList>
    </citation>
    <scope>NUCLEOTIDE SEQUENCE [LARGE SCALE GENOMIC DNA]</scope>
    <source>
        <strain evidence="1 3">J2</strain>
    </source>
</reference>
<dbReference type="SUPFAM" id="SSF53146">
    <property type="entry name" value="Nitrogenase accessory factor-like"/>
    <property type="match status" value="1"/>
</dbReference>
<evidence type="ECO:0000313" key="3">
    <source>
        <dbReference type="Proteomes" id="UP000055611"/>
    </source>
</evidence>
<dbReference type="Proteomes" id="UP000055611">
    <property type="component" value="Chromosome"/>
</dbReference>
<name>A0A126QU01_9BACT</name>
<evidence type="ECO:0000313" key="1">
    <source>
        <dbReference type="EMBL" id="AMK12925.1"/>
    </source>
</evidence>
<sequence>MKVDSAKLICLACYQDRLASVCENADGYKLFEIRDHKSYPAGLLSLPSKDPMDRTSAILACGVTIFLCGAIRNRTREALEEAGIQVIPWLTGSLGQVVDGYLHGSLAELAMPGASV</sequence>
<protein>
    <submittedName>
        <fullName evidence="1">Dinitrogenase iron-molybdenum cofactor biosynthesis protein</fullName>
    </submittedName>
</protein>
<gene>
    <name evidence="1" type="ORF">AWY79_05330</name>
    <name evidence="2" type="ORF">EDC59_1047</name>
</gene>
<reference evidence="2 4" key="2">
    <citation type="submission" date="2019-03" db="EMBL/GenBank/DDBJ databases">
        <title>Genomic Encyclopedia of Type Strains, Phase IV (KMG-IV): sequencing the most valuable type-strain genomes for metagenomic binning, comparative biology and taxonomic classification.</title>
        <authorList>
            <person name="Goeker M."/>
        </authorList>
    </citation>
    <scope>NUCLEOTIDE SEQUENCE [LARGE SCALE GENOMIC DNA]</scope>
    <source>
        <strain evidence="2 4">DSM 101483</strain>
    </source>
</reference>
<dbReference type="EMBL" id="SOBK01000004">
    <property type="protein sequence ID" value="TDT89014.1"/>
    <property type="molecule type" value="Genomic_DNA"/>
</dbReference>
<proteinExistence type="predicted"/>
<dbReference type="EMBL" id="CP014206">
    <property type="protein sequence ID" value="AMK12925.1"/>
    <property type="molecule type" value="Genomic_DNA"/>
</dbReference>
<evidence type="ECO:0000313" key="2">
    <source>
        <dbReference type="EMBL" id="TDT89014.1"/>
    </source>
</evidence>
<dbReference type="RefSeq" id="WP_066807012.1">
    <property type="nucleotide sequence ID" value="NZ_SOBK01000004.1"/>
</dbReference>
<organism evidence="2 4">
    <name type="scientific">Pseudodesulfovibrio indicus</name>
    <dbReference type="NCBI Taxonomy" id="1716143"/>
    <lineage>
        <taxon>Bacteria</taxon>
        <taxon>Pseudomonadati</taxon>
        <taxon>Thermodesulfobacteriota</taxon>
        <taxon>Desulfovibrionia</taxon>
        <taxon>Desulfovibrionales</taxon>
        <taxon>Desulfovibrionaceae</taxon>
    </lineage>
</organism>
<evidence type="ECO:0000313" key="4">
    <source>
        <dbReference type="Proteomes" id="UP000295506"/>
    </source>
</evidence>
<dbReference type="Gene3D" id="3.30.420.130">
    <property type="entry name" value="Dinitrogenase iron-molybdenum cofactor biosynthesis domain"/>
    <property type="match status" value="1"/>
</dbReference>
<dbReference type="Proteomes" id="UP000295506">
    <property type="component" value="Unassembled WGS sequence"/>
</dbReference>
<dbReference type="AlphaFoldDB" id="A0A126QU01"/>